<proteinExistence type="predicted"/>
<dbReference type="HOGENOM" id="CLU_077876_1_0_0"/>
<dbReference type="InterPro" id="IPR029063">
    <property type="entry name" value="SAM-dependent_MTases_sf"/>
</dbReference>
<gene>
    <name evidence="1" type="ordered locus">LFE_1585</name>
</gene>
<evidence type="ECO:0000313" key="2">
    <source>
        <dbReference type="Proteomes" id="UP000007382"/>
    </source>
</evidence>
<evidence type="ECO:0000313" key="1">
    <source>
        <dbReference type="EMBL" id="BAM07267.1"/>
    </source>
</evidence>
<name>I0IPR8_LEPFC</name>
<dbReference type="RefSeq" id="WP_014449752.1">
    <property type="nucleotide sequence ID" value="NC_017094.1"/>
</dbReference>
<dbReference type="Gene3D" id="3.40.50.150">
    <property type="entry name" value="Vaccinia Virus protein VP39"/>
    <property type="match status" value="1"/>
</dbReference>
<dbReference type="EMBL" id="AP012342">
    <property type="protein sequence ID" value="BAM07267.1"/>
    <property type="molecule type" value="Genomic_DNA"/>
</dbReference>
<dbReference type="PATRIC" id="fig|1162668.3.peg.1886"/>
<sequence length="226" mass="26040">MAFTLEEVVPWGRSFEEYRNMFDLSDKDLAERILGCADGPASFNAEMAKRGGKVISVDPIYRFSREEIQGRIDQVFETVLDQTRKNAHEFVWKRIPSVEALGQTRLSAMQDFLEDYPKGLSEGRYLESSLPSLPFHDGEFGIALCSHFLFLYSAHLSLDFHLRSIRELCRIAREVRIFPLLELGAVPSRHMDEVQRILEKQGYQTSIVPVDYEFQRGGTQMLKINQ</sequence>
<dbReference type="KEGG" id="lfc:LFE_1585"/>
<organism evidence="1 2">
    <name type="scientific">Leptospirillum ferrooxidans (strain C2-3)</name>
    <dbReference type="NCBI Taxonomy" id="1162668"/>
    <lineage>
        <taxon>Bacteria</taxon>
        <taxon>Pseudomonadati</taxon>
        <taxon>Nitrospirota</taxon>
        <taxon>Nitrospiria</taxon>
        <taxon>Nitrospirales</taxon>
        <taxon>Nitrospiraceae</taxon>
        <taxon>Leptospirillum</taxon>
    </lineage>
</organism>
<reference evidence="2" key="2">
    <citation type="submission" date="2012-03" db="EMBL/GenBank/DDBJ databases">
        <title>The complete genome sequence of the pioneer microbe on fresh volcanic deposit, Leptospirillum ferrooxidans strain C2-3.</title>
        <authorList>
            <person name="Fujimura R."/>
            <person name="Sato Y."/>
            <person name="Nishizawa T."/>
            <person name="Nanba K."/>
            <person name="Oshima K."/>
            <person name="Hattori M."/>
            <person name="Kamijo T."/>
            <person name="Ohta H."/>
        </authorList>
    </citation>
    <scope>NUCLEOTIDE SEQUENCE [LARGE SCALE GENOMIC DNA]</scope>
    <source>
        <strain evidence="2">C2-3</strain>
    </source>
</reference>
<dbReference type="OrthoDB" id="9787807at2"/>
<accession>I0IPR8</accession>
<dbReference type="Proteomes" id="UP000007382">
    <property type="component" value="Chromosome"/>
</dbReference>
<reference evidence="1 2" key="1">
    <citation type="journal article" date="2012" name="J. Bacteriol.">
        <title>Complete Genome Sequence of Leptospirillum ferrooxidans Strain C2-3, Isolated from a Fresh Volcanic Ash Deposit on the Island of Miyake, Japan.</title>
        <authorList>
            <person name="Fujimura R."/>
            <person name="Sato Y."/>
            <person name="Nishizawa T."/>
            <person name="Oshima K."/>
            <person name="Kim S.-W."/>
            <person name="Hattori M."/>
            <person name="Kamijo T."/>
            <person name="Ohta H."/>
        </authorList>
    </citation>
    <scope>NUCLEOTIDE SEQUENCE [LARGE SCALE GENOMIC DNA]</scope>
    <source>
        <strain evidence="1 2">C2-3</strain>
    </source>
</reference>
<dbReference type="AlphaFoldDB" id="I0IPR8"/>
<evidence type="ECO:0008006" key="3">
    <source>
        <dbReference type="Google" id="ProtNLM"/>
    </source>
</evidence>
<dbReference type="eggNOG" id="COG2226">
    <property type="taxonomic scope" value="Bacteria"/>
</dbReference>
<dbReference type="STRING" id="1162668.LFE_1585"/>
<protein>
    <recommendedName>
        <fullName evidence="3">SAM-dependent methyltransferase</fullName>
    </recommendedName>
</protein>
<keyword evidence="2" id="KW-1185">Reference proteome</keyword>